<evidence type="ECO:0000313" key="3">
    <source>
        <dbReference type="Proteomes" id="UP000323608"/>
    </source>
</evidence>
<keyword evidence="1" id="KW-0472">Membrane</keyword>
<sequence length="256" mass="26486">MLKPAERGFFVGYFKKVPSDVRALMIGFIVFFVAGMASASVLLSLNTESPGAGSYADELHGEHLTGTMEVKPYPILRVPGTGTTPPRAIMLAGSGKFGVDDRALPLAGKAARVGGIFVKRGDLEMLLVGGGDELKAADPQASAAPVLSPPQNLGRWRLTGEICDGKCGGGAMKPGTGLAHKACANLCISGGVPPVFVSTAPVDGRIFFMLASKDGGPMPAGLLDKTSVPVVLEGTIERRDDLFIFKVERFAGGAGA</sequence>
<organism evidence="2 3">
    <name type="scientific">Rhizobium tropici</name>
    <dbReference type="NCBI Taxonomy" id="398"/>
    <lineage>
        <taxon>Bacteria</taxon>
        <taxon>Pseudomonadati</taxon>
        <taxon>Pseudomonadota</taxon>
        <taxon>Alphaproteobacteria</taxon>
        <taxon>Hyphomicrobiales</taxon>
        <taxon>Rhizobiaceae</taxon>
        <taxon>Rhizobium/Agrobacterium group</taxon>
        <taxon>Rhizobium</taxon>
    </lineage>
</organism>
<dbReference type="OrthoDB" id="644473at2"/>
<keyword evidence="1" id="KW-1133">Transmembrane helix</keyword>
<evidence type="ECO:0000256" key="1">
    <source>
        <dbReference type="SAM" id="Phobius"/>
    </source>
</evidence>
<keyword evidence="1" id="KW-0812">Transmembrane</keyword>
<dbReference type="EMBL" id="VNIP01000013">
    <property type="protein sequence ID" value="KAA1177187.1"/>
    <property type="molecule type" value="Genomic_DNA"/>
</dbReference>
<comment type="caution">
    <text evidence="2">The sequence shown here is derived from an EMBL/GenBank/DDBJ whole genome shotgun (WGS) entry which is preliminary data.</text>
</comment>
<feature type="transmembrane region" description="Helical" evidence="1">
    <location>
        <begin position="21"/>
        <end position="45"/>
    </location>
</feature>
<reference evidence="2 3" key="1">
    <citation type="submission" date="2019-07" db="EMBL/GenBank/DDBJ databases">
        <title>The Draft Genome Sequence of Rhizobium tropici SARCC-755 Associated with Superior Nodulation on Pigeonpea (Cajanus cajan (L.) Millsp.).</title>
        <authorList>
            <person name="Bopape F.L."/>
            <person name="Hassen A.I."/>
            <person name="Swanevelder Z.H."/>
            <person name="Gwata E.T."/>
        </authorList>
    </citation>
    <scope>NUCLEOTIDE SEQUENCE [LARGE SCALE GENOMIC DNA]</scope>
    <source>
        <strain evidence="2 3">SARCC-755</strain>
    </source>
</reference>
<dbReference type="RefSeq" id="WP_149637308.1">
    <property type="nucleotide sequence ID" value="NZ_VNIP01000013.1"/>
</dbReference>
<dbReference type="AlphaFoldDB" id="A0A5B0VRF0"/>
<accession>A0A5B0VRF0</accession>
<proteinExistence type="predicted"/>
<dbReference type="Proteomes" id="UP000323608">
    <property type="component" value="Unassembled WGS sequence"/>
</dbReference>
<evidence type="ECO:0000313" key="2">
    <source>
        <dbReference type="EMBL" id="KAA1177187.1"/>
    </source>
</evidence>
<gene>
    <name evidence="2" type="ORF">FP026_25130</name>
</gene>
<protein>
    <submittedName>
        <fullName evidence="2">Uncharacterized protein</fullName>
    </submittedName>
</protein>
<name>A0A5B0VRF0_RHITR</name>